<keyword evidence="2" id="KW-1185">Reference proteome</keyword>
<sequence>MPSLSSLFGHSHPAQPPCLIFQGPDSHGSSRVINLAHQELAQFTSTKNAIYRSGKQICAYKHSSMSGTTKLRFQNIEIKMKQTWESMQDGKDIETPTGKLQWRAGSGGFEELRKGSVLIARGKLPGTFRRKHSDLELYVPGDEFLLDLAISSWISMLKTKTGNDATAEVVGEVVGALAGAMLS</sequence>
<dbReference type="EMBL" id="ML992662">
    <property type="protein sequence ID" value="KAF2217503.1"/>
    <property type="molecule type" value="Genomic_DNA"/>
</dbReference>
<reference evidence="1" key="1">
    <citation type="journal article" date="2020" name="Stud. Mycol.">
        <title>101 Dothideomycetes genomes: a test case for predicting lifestyles and emergence of pathogens.</title>
        <authorList>
            <person name="Haridas S."/>
            <person name="Albert R."/>
            <person name="Binder M."/>
            <person name="Bloem J."/>
            <person name="Labutti K."/>
            <person name="Salamov A."/>
            <person name="Andreopoulos B."/>
            <person name="Baker S."/>
            <person name="Barry K."/>
            <person name="Bills G."/>
            <person name="Bluhm B."/>
            <person name="Cannon C."/>
            <person name="Castanera R."/>
            <person name="Culley D."/>
            <person name="Daum C."/>
            <person name="Ezra D."/>
            <person name="Gonzalez J."/>
            <person name="Henrissat B."/>
            <person name="Kuo A."/>
            <person name="Liang C."/>
            <person name="Lipzen A."/>
            <person name="Lutzoni F."/>
            <person name="Magnuson J."/>
            <person name="Mondo S."/>
            <person name="Nolan M."/>
            <person name="Ohm R."/>
            <person name="Pangilinan J."/>
            <person name="Park H.-J."/>
            <person name="Ramirez L."/>
            <person name="Alfaro M."/>
            <person name="Sun H."/>
            <person name="Tritt A."/>
            <person name="Yoshinaga Y."/>
            <person name="Zwiers L.-H."/>
            <person name="Turgeon B."/>
            <person name="Goodwin S."/>
            <person name="Spatafora J."/>
            <person name="Crous P."/>
            <person name="Grigoriev I."/>
        </authorList>
    </citation>
    <scope>NUCLEOTIDE SEQUENCE</scope>
    <source>
        <strain evidence="1">SCOH1-5</strain>
    </source>
</reference>
<proteinExistence type="predicted"/>
<organism evidence="1 2">
    <name type="scientific">Cercospora zeae-maydis SCOH1-5</name>
    <dbReference type="NCBI Taxonomy" id="717836"/>
    <lineage>
        <taxon>Eukaryota</taxon>
        <taxon>Fungi</taxon>
        <taxon>Dikarya</taxon>
        <taxon>Ascomycota</taxon>
        <taxon>Pezizomycotina</taxon>
        <taxon>Dothideomycetes</taxon>
        <taxon>Dothideomycetidae</taxon>
        <taxon>Mycosphaerellales</taxon>
        <taxon>Mycosphaerellaceae</taxon>
        <taxon>Cercospora</taxon>
    </lineage>
</organism>
<dbReference type="Proteomes" id="UP000799539">
    <property type="component" value="Unassembled WGS sequence"/>
</dbReference>
<dbReference type="AlphaFoldDB" id="A0A6A6FVP6"/>
<protein>
    <submittedName>
        <fullName evidence="1">Uncharacterized protein</fullName>
    </submittedName>
</protein>
<evidence type="ECO:0000313" key="1">
    <source>
        <dbReference type="EMBL" id="KAF2217503.1"/>
    </source>
</evidence>
<name>A0A6A6FVP6_9PEZI</name>
<evidence type="ECO:0000313" key="2">
    <source>
        <dbReference type="Proteomes" id="UP000799539"/>
    </source>
</evidence>
<gene>
    <name evidence="1" type="ORF">CERZMDRAFT_80246</name>
</gene>
<dbReference type="OrthoDB" id="3639189at2759"/>
<accession>A0A6A6FVP6</accession>